<feature type="compositionally biased region" description="Polar residues" evidence="1">
    <location>
        <begin position="1"/>
        <end position="19"/>
    </location>
</feature>
<sequence length="144" mass="16038">MSVSFPTGSRENAPPSQLSGLDRTQDNSLEDLVYQLMTEMSSLKDEVKEMKGTVSATQIKAADSARELMAMRREIIRISNEGSGTRAKLMAMRASKDACRTMLETTELLETVLTYVPLFELTVVVPRVNKQFKAVLDYTDLLQG</sequence>
<evidence type="ECO:0000256" key="1">
    <source>
        <dbReference type="SAM" id="MobiDB-lite"/>
    </source>
</evidence>
<evidence type="ECO:0000313" key="2">
    <source>
        <dbReference type="EMBL" id="CZT23040.1"/>
    </source>
</evidence>
<dbReference type="EMBL" id="FJUY01000015">
    <property type="protein sequence ID" value="CZT23040.1"/>
    <property type="molecule type" value="Genomic_DNA"/>
</dbReference>
<name>A0A2D3V804_9PEZI</name>
<proteinExistence type="predicted"/>
<gene>
    <name evidence="2" type="ORF">RCC_08750</name>
</gene>
<dbReference type="RefSeq" id="XP_023629764.1">
    <property type="nucleotide sequence ID" value="XM_023773996.1"/>
</dbReference>
<accession>A0A2D3V804</accession>
<reference evidence="2 3" key="1">
    <citation type="submission" date="2016-03" db="EMBL/GenBank/DDBJ databases">
        <authorList>
            <person name="Ploux O."/>
        </authorList>
    </citation>
    <scope>NUCLEOTIDE SEQUENCE [LARGE SCALE GENOMIC DNA]</scope>
    <source>
        <strain evidence="2 3">URUG2</strain>
    </source>
</reference>
<keyword evidence="3" id="KW-1185">Reference proteome</keyword>
<protein>
    <submittedName>
        <fullName evidence="2">Uncharacterized protein</fullName>
    </submittedName>
</protein>
<organism evidence="2 3">
    <name type="scientific">Ramularia collo-cygni</name>
    <dbReference type="NCBI Taxonomy" id="112498"/>
    <lineage>
        <taxon>Eukaryota</taxon>
        <taxon>Fungi</taxon>
        <taxon>Dikarya</taxon>
        <taxon>Ascomycota</taxon>
        <taxon>Pezizomycotina</taxon>
        <taxon>Dothideomycetes</taxon>
        <taxon>Dothideomycetidae</taxon>
        <taxon>Mycosphaerellales</taxon>
        <taxon>Mycosphaerellaceae</taxon>
        <taxon>Ramularia</taxon>
    </lineage>
</organism>
<dbReference type="Proteomes" id="UP000225277">
    <property type="component" value="Unassembled WGS sequence"/>
</dbReference>
<evidence type="ECO:0000313" key="3">
    <source>
        <dbReference type="Proteomes" id="UP000225277"/>
    </source>
</evidence>
<feature type="region of interest" description="Disordered" evidence="1">
    <location>
        <begin position="1"/>
        <end position="24"/>
    </location>
</feature>
<dbReference type="GeneID" id="35603832"/>
<dbReference type="AlphaFoldDB" id="A0A2D3V804"/>